<dbReference type="SUPFAM" id="SSF48508">
    <property type="entry name" value="Nuclear receptor ligand-binding domain"/>
    <property type="match status" value="1"/>
</dbReference>
<comment type="caution">
    <text evidence="11">The sequence shown here is derived from an EMBL/GenBank/DDBJ whole genome shotgun (WGS) entry which is preliminary data.</text>
</comment>
<proteinExistence type="predicted"/>
<dbReference type="GO" id="GO:0003700">
    <property type="term" value="F:DNA-binding transcription factor activity"/>
    <property type="evidence" value="ECO:0007669"/>
    <property type="project" value="InterPro"/>
</dbReference>
<name>A0AAN5CIZ2_9BILA</name>
<gene>
    <name evidence="11" type="ORF">PMAYCL1PPCAC_15497</name>
</gene>
<dbReference type="InterPro" id="IPR035500">
    <property type="entry name" value="NHR-like_dom_sf"/>
</dbReference>
<dbReference type="SUPFAM" id="SSF57716">
    <property type="entry name" value="Glucocorticoid receptor-like (DNA-binding domain)"/>
    <property type="match status" value="1"/>
</dbReference>
<evidence type="ECO:0000313" key="12">
    <source>
        <dbReference type="Proteomes" id="UP001328107"/>
    </source>
</evidence>
<feature type="domain" description="NR LBD" evidence="10">
    <location>
        <begin position="126"/>
        <end position="368"/>
    </location>
</feature>
<dbReference type="Pfam" id="PF00104">
    <property type="entry name" value="Hormone_recep"/>
    <property type="match status" value="1"/>
</dbReference>
<dbReference type="PANTHER" id="PTHR46011">
    <property type="entry name" value="NUCLEAR HORMONE RECEPTOR FAMILY MEMBER NHR-86-RELATED"/>
    <property type="match status" value="1"/>
</dbReference>
<dbReference type="Pfam" id="PF00105">
    <property type="entry name" value="zf-C4"/>
    <property type="match status" value="1"/>
</dbReference>
<evidence type="ECO:0000256" key="1">
    <source>
        <dbReference type="ARBA" id="ARBA00022723"/>
    </source>
</evidence>
<dbReference type="InterPro" id="IPR001628">
    <property type="entry name" value="Znf_hrmn_rcpt"/>
</dbReference>
<evidence type="ECO:0008006" key="13">
    <source>
        <dbReference type="Google" id="ProtNLM"/>
    </source>
</evidence>
<evidence type="ECO:0000259" key="10">
    <source>
        <dbReference type="PROSITE" id="PS51843"/>
    </source>
</evidence>
<accession>A0AAN5CIZ2</accession>
<keyword evidence="8" id="KW-0539">Nucleus</keyword>
<dbReference type="GO" id="GO:0008270">
    <property type="term" value="F:zinc ion binding"/>
    <property type="evidence" value="ECO:0007669"/>
    <property type="project" value="UniProtKB-KW"/>
</dbReference>
<dbReference type="SMART" id="SM00430">
    <property type="entry name" value="HOLI"/>
    <property type="match status" value="1"/>
</dbReference>
<evidence type="ECO:0000259" key="9">
    <source>
        <dbReference type="PROSITE" id="PS51030"/>
    </source>
</evidence>
<organism evidence="11 12">
    <name type="scientific">Pristionchus mayeri</name>
    <dbReference type="NCBI Taxonomy" id="1317129"/>
    <lineage>
        <taxon>Eukaryota</taxon>
        <taxon>Metazoa</taxon>
        <taxon>Ecdysozoa</taxon>
        <taxon>Nematoda</taxon>
        <taxon>Chromadorea</taxon>
        <taxon>Rhabditida</taxon>
        <taxon>Rhabditina</taxon>
        <taxon>Diplogasteromorpha</taxon>
        <taxon>Diplogasteroidea</taxon>
        <taxon>Neodiplogasteridae</taxon>
        <taxon>Pristionchus</taxon>
    </lineage>
</organism>
<keyword evidence="2" id="KW-0863">Zinc-finger</keyword>
<dbReference type="InterPro" id="IPR000536">
    <property type="entry name" value="Nucl_hrmn_rcpt_lig-bd"/>
</dbReference>
<keyword evidence="7" id="KW-0675">Receptor</keyword>
<keyword evidence="12" id="KW-1185">Reference proteome</keyword>
<dbReference type="GO" id="GO:0005634">
    <property type="term" value="C:nucleus"/>
    <property type="evidence" value="ECO:0007669"/>
    <property type="project" value="TreeGrafter"/>
</dbReference>
<dbReference type="PRINTS" id="PR00047">
    <property type="entry name" value="STROIDFINGER"/>
</dbReference>
<feature type="non-terminal residue" evidence="11">
    <location>
        <position position="1"/>
    </location>
</feature>
<dbReference type="GO" id="GO:0043565">
    <property type="term" value="F:sequence-specific DNA binding"/>
    <property type="evidence" value="ECO:0007669"/>
    <property type="project" value="InterPro"/>
</dbReference>
<dbReference type="PROSITE" id="PS51843">
    <property type="entry name" value="NR_LBD"/>
    <property type="match status" value="1"/>
</dbReference>
<dbReference type="Proteomes" id="UP001328107">
    <property type="component" value="Unassembled WGS sequence"/>
</dbReference>
<evidence type="ECO:0000256" key="2">
    <source>
        <dbReference type="ARBA" id="ARBA00022771"/>
    </source>
</evidence>
<dbReference type="SMART" id="SM00399">
    <property type="entry name" value="ZnF_C4"/>
    <property type="match status" value="1"/>
</dbReference>
<dbReference type="EMBL" id="BTRK01000004">
    <property type="protein sequence ID" value="GMR45302.1"/>
    <property type="molecule type" value="Genomic_DNA"/>
</dbReference>
<keyword evidence="3" id="KW-0862">Zinc</keyword>
<dbReference type="AlphaFoldDB" id="A0AAN5CIZ2"/>
<evidence type="ECO:0000256" key="6">
    <source>
        <dbReference type="ARBA" id="ARBA00023163"/>
    </source>
</evidence>
<keyword evidence="5" id="KW-0238">DNA-binding</keyword>
<dbReference type="PROSITE" id="PS51030">
    <property type="entry name" value="NUCLEAR_REC_DBD_2"/>
    <property type="match status" value="1"/>
</dbReference>
<sequence>FITILPFPLHFLNTSFHFTWMETSQCLVCGIPIFSMHLGLNTCRACSEFFKRVKTLSRKYPCRQGDGRCPIVRAEKLTCRRCRYEKCIAIGMVYDGPLRVRRRSTDVPILQRIKMESKIFTERRREQEMSIINTNGCHRQHSHPTEVVYDVHHSTRMEIYRVFVEESYAFFKQCFPELEGLVSKERELLFKEYIGNLSIVDGYHRTRQIWGETKKYLMSSVMTCYDIEGAYLREGLDRVANGAFLTSCTRNYTDDQNEILLPIFNKCTLTEREHLALLVLSLCEIDTLCISEQALAILDIYRKEILKELQKYYRQELGLNDFSTRLGNLMSLNNAIKECNSLFKVFYRFYSTIFDGFVTENMIKELFL</sequence>
<dbReference type="PANTHER" id="PTHR46011:SF6">
    <property type="entry name" value="HIGH ZINC ACTIVATED NUCLEAR RECEPTOR PROTEIN"/>
    <property type="match status" value="1"/>
</dbReference>
<evidence type="ECO:0000313" key="11">
    <source>
        <dbReference type="EMBL" id="GMR45302.1"/>
    </source>
</evidence>
<evidence type="ECO:0000256" key="3">
    <source>
        <dbReference type="ARBA" id="ARBA00022833"/>
    </source>
</evidence>
<evidence type="ECO:0000256" key="8">
    <source>
        <dbReference type="ARBA" id="ARBA00023242"/>
    </source>
</evidence>
<reference evidence="12" key="1">
    <citation type="submission" date="2022-10" db="EMBL/GenBank/DDBJ databases">
        <title>Genome assembly of Pristionchus species.</title>
        <authorList>
            <person name="Yoshida K."/>
            <person name="Sommer R.J."/>
        </authorList>
    </citation>
    <scope>NUCLEOTIDE SEQUENCE [LARGE SCALE GENOMIC DNA]</scope>
    <source>
        <strain evidence="12">RS5460</strain>
    </source>
</reference>
<keyword evidence="4" id="KW-0805">Transcription regulation</keyword>
<keyword evidence="1" id="KW-0479">Metal-binding</keyword>
<feature type="domain" description="Nuclear receptor" evidence="9">
    <location>
        <begin position="23"/>
        <end position="99"/>
    </location>
</feature>
<dbReference type="Gene3D" id="3.30.50.10">
    <property type="entry name" value="Erythroid Transcription Factor GATA-1, subunit A"/>
    <property type="match status" value="1"/>
</dbReference>
<keyword evidence="6" id="KW-0804">Transcription</keyword>
<evidence type="ECO:0000256" key="5">
    <source>
        <dbReference type="ARBA" id="ARBA00023125"/>
    </source>
</evidence>
<protein>
    <recommendedName>
        <fullName evidence="13">Nuclear receptor</fullName>
    </recommendedName>
</protein>
<evidence type="ECO:0000256" key="7">
    <source>
        <dbReference type="ARBA" id="ARBA00023170"/>
    </source>
</evidence>
<evidence type="ECO:0000256" key="4">
    <source>
        <dbReference type="ARBA" id="ARBA00023015"/>
    </source>
</evidence>
<dbReference type="InterPro" id="IPR013088">
    <property type="entry name" value="Znf_NHR/GATA"/>
</dbReference>
<dbReference type="Gene3D" id="1.10.565.10">
    <property type="entry name" value="Retinoid X Receptor"/>
    <property type="match status" value="1"/>
</dbReference>